<sequence length="222" mass="25521">MKRLSVGIVSEGPIDFDVITNIFMRIVPGSHRFLPIQPDLSETQGLGVTRHSNGWKGVLTWCESYSGKIYELLLETQVDVLIIQLDADVARDTEINCAKPCPEAEDTVIQLENIIKNKLGIEKFDTRIICCIPSDNTEAWILTAFDEELTYHGADKQIECVHDPDDILSKDPYKLIRRKEGKPKKNQVLYRDKLIPRVVDRWDYIRTFCRQAEKLHQALLQL</sequence>
<keyword evidence="2" id="KW-1185">Reference proteome</keyword>
<reference evidence="1 2" key="1">
    <citation type="submission" date="2021-07" db="EMBL/GenBank/DDBJ databases">
        <title>Paenibacillus radiodurans sp. nov., isolated from the southeastern edge of Tengger Desert.</title>
        <authorList>
            <person name="Zhang G."/>
        </authorList>
    </citation>
    <scope>NUCLEOTIDE SEQUENCE [LARGE SCALE GENOMIC DNA]</scope>
    <source>
        <strain evidence="1 2">DT7-4</strain>
    </source>
</reference>
<organism evidence="1 2">
    <name type="scientific">Paenibacillus oenotherae</name>
    <dbReference type="NCBI Taxonomy" id="1435645"/>
    <lineage>
        <taxon>Bacteria</taxon>
        <taxon>Bacillati</taxon>
        <taxon>Bacillota</taxon>
        <taxon>Bacilli</taxon>
        <taxon>Bacillales</taxon>
        <taxon>Paenibacillaceae</taxon>
        <taxon>Paenibacillus</taxon>
    </lineage>
</organism>
<gene>
    <name evidence="1" type="ORF">K0T92_14135</name>
</gene>
<dbReference type="RefSeq" id="WP_219873123.1">
    <property type="nucleotide sequence ID" value="NZ_JAHZIJ010000009.1"/>
</dbReference>
<evidence type="ECO:0000313" key="1">
    <source>
        <dbReference type="EMBL" id="MBW7475882.1"/>
    </source>
</evidence>
<evidence type="ECO:0008006" key="3">
    <source>
        <dbReference type="Google" id="ProtNLM"/>
    </source>
</evidence>
<name>A0ABS7D7G8_9BACL</name>
<comment type="caution">
    <text evidence="1">The sequence shown here is derived from an EMBL/GenBank/DDBJ whole genome shotgun (WGS) entry which is preliminary data.</text>
</comment>
<evidence type="ECO:0000313" key="2">
    <source>
        <dbReference type="Proteomes" id="UP000812277"/>
    </source>
</evidence>
<dbReference type="Proteomes" id="UP000812277">
    <property type="component" value="Unassembled WGS sequence"/>
</dbReference>
<accession>A0ABS7D7G8</accession>
<proteinExistence type="predicted"/>
<protein>
    <recommendedName>
        <fullName evidence="3">DUF4276 family protein</fullName>
    </recommendedName>
</protein>
<dbReference type="EMBL" id="JAHZIJ010000009">
    <property type="protein sequence ID" value="MBW7475882.1"/>
    <property type="molecule type" value="Genomic_DNA"/>
</dbReference>